<feature type="compositionally biased region" description="Polar residues" evidence="1">
    <location>
        <begin position="70"/>
        <end position="83"/>
    </location>
</feature>
<protein>
    <submittedName>
        <fullName evidence="2">Uncharacterized protein</fullName>
    </submittedName>
</protein>
<gene>
    <name evidence="2" type="ORF">GCM10007147_23060</name>
</gene>
<keyword evidence="3" id="KW-1185">Reference proteome</keyword>
<dbReference type="Proteomes" id="UP000654947">
    <property type="component" value="Unassembled WGS sequence"/>
</dbReference>
<evidence type="ECO:0000313" key="2">
    <source>
        <dbReference type="EMBL" id="GHD25705.1"/>
    </source>
</evidence>
<evidence type="ECO:0000256" key="1">
    <source>
        <dbReference type="SAM" id="MobiDB-lite"/>
    </source>
</evidence>
<comment type="caution">
    <text evidence="2">The sequence shown here is derived from an EMBL/GenBank/DDBJ whole genome shotgun (WGS) entry which is preliminary data.</text>
</comment>
<name>A0A918XCQ4_9ACTN</name>
<dbReference type="EMBL" id="BMXL01000010">
    <property type="protein sequence ID" value="GHD25705.1"/>
    <property type="molecule type" value="Genomic_DNA"/>
</dbReference>
<reference evidence="2 3" key="1">
    <citation type="journal article" date="2014" name="Int. J. Syst. Evol. Microbiol.">
        <title>Complete genome sequence of Corynebacterium casei LMG S-19264T (=DSM 44701T), isolated from a smear-ripened cheese.</title>
        <authorList>
            <consortium name="US DOE Joint Genome Institute (JGI-PGF)"/>
            <person name="Walter F."/>
            <person name="Albersmeier A."/>
            <person name="Kalinowski J."/>
            <person name="Ruckert C."/>
        </authorList>
    </citation>
    <scope>NUCLEOTIDE SEQUENCE [LARGE SCALE GENOMIC DNA]</scope>
    <source>
        <strain evidence="2 3">KCTC 19473</strain>
    </source>
</reference>
<feature type="region of interest" description="Disordered" evidence="1">
    <location>
        <begin position="70"/>
        <end position="101"/>
    </location>
</feature>
<sequence>MRGGVCGGEVIDHTSDPFLAVVLEGAGVGVGLQELVASPGDLRQAAFLGGGLSCGAAFLLTARSDLPGNEQCSGPSDAGTQGHVSGLPCVGGMGDVESCDR</sequence>
<dbReference type="AlphaFoldDB" id="A0A918XCQ4"/>
<evidence type="ECO:0000313" key="3">
    <source>
        <dbReference type="Proteomes" id="UP000654947"/>
    </source>
</evidence>
<accession>A0A918XCQ4</accession>
<organism evidence="2 3">
    <name type="scientific">Nocardiopsis kunsanensis</name>
    <dbReference type="NCBI Taxonomy" id="141693"/>
    <lineage>
        <taxon>Bacteria</taxon>
        <taxon>Bacillati</taxon>
        <taxon>Actinomycetota</taxon>
        <taxon>Actinomycetes</taxon>
        <taxon>Streptosporangiales</taxon>
        <taxon>Nocardiopsidaceae</taxon>
        <taxon>Nocardiopsis</taxon>
    </lineage>
</organism>
<proteinExistence type="predicted"/>